<dbReference type="RefSeq" id="WP_088564084.1">
    <property type="nucleotide sequence ID" value="NZ_CP020946.1"/>
</dbReference>
<dbReference type="AlphaFoldDB" id="A0A1Z3N4P6"/>
<keyword evidence="1" id="KW-0732">Signal</keyword>
<evidence type="ECO:0000313" key="3">
    <source>
        <dbReference type="Proteomes" id="UP000197003"/>
    </source>
</evidence>
<dbReference type="Pfam" id="PF03891">
    <property type="entry name" value="DUF333"/>
    <property type="match status" value="1"/>
</dbReference>
<organism evidence="2 3">
    <name type="scientific">Bdellovibrio bacteriovorus</name>
    <dbReference type="NCBI Taxonomy" id="959"/>
    <lineage>
        <taxon>Bacteria</taxon>
        <taxon>Pseudomonadati</taxon>
        <taxon>Bdellovibrionota</taxon>
        <taxon>Bdellovibrionia</taxon>
        <taxon>Bdellovibrionales</taxon>
        <taxon>Pseudobdellovibrionaceae</taxon>
        <taxon>Bdellovibrio</taxon>
    </lineage>
</organism>
<name>A0A1Z3N4P6_BDEBC</name>
<dbReference type="OrthoDB" id="4202223at2"/>
<feature type="signal peptide" evidence="1">
    <location>
        <begin position="1"/>
        <end position="19"/>
    </location>
</feature>
<gene>
    <name evidence="2" type="ORF">B9G79_02130</name>
</gene>
<evidence type="ECO:0000256" key="1">
    <source>
        <dbReference type="SAM" id="SignalP"/>
    </source>
</evidence>
<accession>A0A1Z3N4P6</accession>
<protein>
    <recommendedName>
        <fullName evidence="4">DUF333 domain-containing protein</fullName>
    </recommendedName>
</protein>
<evidence type="ECO:0008006" key="4">
    <source>
        <dbReference type="Google" id="ProtNLM"/>
    </source>
</evidence>
<reference evidence="2 3" key="1">
    <citation type="submission" date="2017-04" db="EMBL/GenBank/DDBJ databases">
        <title>Whole genome sequence of Bdellovibrio bacteriovorus strain SSB218315.</title>
        <authorList>
            <person name="Oyedara O."/>
            <person name="Rodriguez-Perez M.A."/>
        </authorList>
    </citation>
    <scope>NUCLEOTIDE SEQUENCE [LARGE SCALE GENOMIC DNA]</scope>
    <source>
        <strain evidence="2 3">SSB218315</strain>
    </source>
</reference>
<sequence length="127" mass="14173">MKMLAMISVWILVASAAWADLKIYDGKVYKPLKVQEYQKLKLSVDCFKGKTPSCDAWKAAQKQAPRANLPQALAGNPAARYCLDAGGENRIAKSDKGAEFDYCMFKDGSMIEAWGLYLKFNPVSERK</sequence>
<dbReference type="EMBL" id="CP020946">
    <property type="protein sequence ID" value="ASD62445.1"/>
    <property type="molecule type" value="Genomic_DNA"/>
</dbReference>
<evidence type="ECO:0000313" key="2">
    <source>
        <dbReference type="EMBL" id="ASD62445.1"/>
    </source>
</evidence>
<dbReference type="Proteomes" id="UP000197003">
    <property type="component" value="Chromosome"/>
</dbReference>
<proteinExistence type="predicted"/>
<dbReference type="InterPro" id="IPR005590">
    <property type="entry name" value="DUF333"/>
</dbReference>
<feature type="chain" id="PRO_5012486976" description="DUF333 domain-containing protein" evidence="1">
    <location>
        <begin position="20"/>
        <end position="127"/>
    </location>
</feature>